<keyword evidence="5 11" id="KW-0418">Kinase</keyword>
<dbReference type="PANTHER" id="PTHR24351">
    <property type="entry name" value="RIBOSOMAL PROTEIN S6 KINASE"/>
    <property type="match status" value="1"/>
</dbReference>
<keyword evidence="1" id="KW-0723">Serine/threonine-protein kinase</keyword>
<sequence>MSSWKLPKSLKQLKETHLGTPSSKESRSSSTSTITPNTNAQASTSTLVASDGTVPTPNSSNPGDASLTSTVKPGLLIVTLHEAKNLSLPPSHQQYNTQRPSSSSSHNGSGSRPGTAGNSSAAHHGHQRNISKLFRTYCVIEFDKTQVIVNANSGTLDSPMFSGYSTQYKFDVSRDTELSLGIYMKNPGSGNRDEDLFLGSCRVNPRFEEPTPPHTGKKGREQPPAPGMSGVEWIPLGSSAGSVKLGIEYRRNQDMPLAIDDFELLKVVGKGSFGKVMQVKYVDPVKQLSFCRDTQRVYALKTIRKAHIISRSEVNHTLAERTVLAQINNPFIVPLKFSFQSPEKLYLVLAFVNGGELFHHLQREGKFEINRSRFYTAELLCALECLHGFNVIYRDLKPENILLDYTGHIALCDFGLCKLNMKEEDRTNTFCGTPEYLAPELLLGQGYTKTVDWWTLGVLLYEMLTGLPPFYDENTNEMYRKILQDPLQFPADIDRDAKSILTRLLDRDPARRLGSGGASEIKAHRFFETVDWKRLLHKKTQPTFRPNVVNAMDTANFDKEFTSEVPTDSFVDGDLLSQSVQQQFTGWSYNRPGQLGMGEPGSVRDPGPGSVIDR</sequence>
<dbReference type="PROSITE" id="PS00107">
    <property type="entry name" value="PROTEIN_KINASE_ATP"/>
    <property type="match status" value="1"/>
</dbReference>
<dbReference type="EMBL" id="JBBBZM010000022">
    <property type="protein sequence ID" value="KAL0638404.1"/>
    <property type="molecule type" value="Genomic_DNA"/>
</dbReference>
<reference evidence="11 12" key="1">
    <citation type="submission" date="2024-02" db="EMBL/GenBank/DDBJ databases">
        <title>Discinaceae phylogenomics.</title>
        <authorList>
            <person name="Dirks A.C."/>
            <person name="James T.Y."/>
        </authorList>
    </citation>
    <scope>NUCLEOTIDE SEQUENCE [LARGE SCALE GENOMIC DNA]</scope>
    <source>
        <strain evidence="11 12">ACD0624</strain>
    </source>
</reference>
<dbReference type="Gene3D" id="1.10.510.10">
    <property type="entry name" value="Transferase(Phosphotransferase) domain 1"/>
    <property type="match status" value="1"/>
</dbReference>
<dbReference type="InterPro" id="IPR000961">
    <property type="entry name" value="AGC-kinase_C"/>
</dbReference>
<dbReference type="InterPro" id="IPR017441">
    <property type="entry name" value="Protein_kinase_ATP_BS"/>
</dbReference>
<keyword evidence="2" id="KW-0597">Phosphoprotein</keyword>
<evidence type="ECO:0000259" key="10">
    <source>
        <dbReference type="PROSITE" id="PS51285"/>
    </source>
</evidence>
<evidence type="ECO:0000256" key="5">
    <source>
        <dbReference type="ARBA" id="ARBA00022777"/>
    </source>
</evidence>
<feature type="compositionally biased region" description="Polar residues" evidence="8">
    <location>
        <begin position="88"/>
        <end position="100"/>
    </location>
</feature>
<feature type="domain" description="AGC-kinase C-terminal" evidence="10">
    <location>
        <begin position="528"/>
        <end position="599"/>
    </location>
</feature>
<evidence type="ECO:0000259" key="9">
    <source>
        <dbReference type="PROSITE" id="PS50011"/>
    </source>
</evidence>
<keyword evidence="4 7" id="KW-0547">Nucleotide-binding</keyword>
<feature type="region of interest" description="Disordered" evidence="8">
    <location>
        <begin position="87"/>
        <end position="126"/>
    </location>
</feature>
<dbReference type="PROSITE" id="PS51285">
    <property type="entry name" value="AGC_KINASE_CTER"/>
    <property type="match status" value="1"/>
</dbReference>
<evidence type="ECO:0000256" key="8">
    <source>
        <dbReference type="SAM" id="MobiDB-lite"/>
    </source>
</evidence>
<feature type="compositionally biased region" description="Low complexity" evidence="8">
    <location>
        <begin position="101"/>
        <end position="110"/>
    </location>
</feature>
<dbReference type="InterPro" id="IPR011009">
    <property type="entry name" value="Kinase-like_dom_sf"/>
</dbReference>
<evidence type="ECO:0000256" key="4">
    <source>
        <dbReference type="ARBA" id="ARBA00022741"/>
    </source>
</evidence>
<evidence type="ECO:0000313" key="12">
    <source>
        <dbReference type="Proteomes" id="UP001447188"/>
    </source>
</evidence>
<evidence type="ECO:0000313" key="11">
    <source>
        <dbReference type="EMBL" id="KAL0638404.1"/>
    </source>
</evidence>
<feature type="compositionally biased region" description="Low complexity" evidence="8">
    <location>
        <begin position="20"/>
        <end position="38"/>
    </location>
</feature>
<dbReference type="Proteomes" id="UP001447188">
    <property type="component" value="Unassembled WGS sequence"/>
</dbReference>
<dbReference type="EC" id="2.7.11.1" evidence="11"/>
<feature type="binding site" evidence="7">
    <location>
        <position position="301"/>
    </location>
    <ligand>
        <name>ATP</name>
        <dbReference type="ChEBI" id="CHEBI:30616"/>
    </ligand>
</feature>
<feature type="compositionally biased region" description="Polar residues" evidence="8">
    <location>
        <begin position="39"/>
        <end position="68"/>
    </location>
</feature>
<accession>A0ABR3GR49</accession>
<dbReference type="InterPro" id="IPR008271">
    <property type="entry name" value="Ser/Thr_kinase_AS"/>
</dbReference>
<evidence type="ECO:0000256" key="3">
    <source>
        <dbReference type="ARBA" id="ARBA00022679"/>
    </source>
</evidence>
<dbReference type="SMART" id="SM00133">
    <property type="entry name" value="S_TK_X"/>
    <property type="match status" value="1"/>
</dbReference>
<dbReference type="PROSITE" id="PS00108">
    <property type="entry name" value="PROTEIN_KINASE_ST"/>
    <property type="match status" value="1"/>
</dbReference>
<comment type="caution">
    <text evidence="11">The sequence shown here is derived from an EMBL/GenBank/DDBJ whole genome shotgun (WGS) entry which is preliminary data.</text>
</comment>
<dbReference type="SMART" id="SM00220">
    <property type="entry name" value="S_TKc"/>
    <property type="match status" value="1"/>
</dbReference>
<keyword evidence="12" id="KW-1185">Reference proteome</keyword>
<dbReference type="GO" id="GO:0004674">
    <property type="term" value="F:protein serine/threonine kinase activity"/>
    <property type="evidence" value="ECO:0007669"/>
    <property type="project" value="UniProtKB-EC"/>
</dbReference>
<feature type="region of interest" description="Disordered" evidence="8">
    <location>
        <begin position="587"/>
        <end position="614"/>
    </location>
</feature>
<organism evidence="11 12">
    <name type="scientific">Discina gigas</name>
    <dbReference type="NCBI Taxonomy" id="1032678"/>
    <lineage>
        <taxon>Eukaryota</taxon>
        <taxon>Fungi</taxon>
        <taxon>Dikarya</taxon>
        <taxon>Ascomycota</taxon>
        <taxon>Pezizomycotina</taxon>
        <taxon>Pezizomycetes</taxon>
        <taxon>Pezizales</taxon>
        <taxon>Discinaceae</taxon>
        <taxon>Discina</taxon>
    </lineage>
</organism>
<evidence type="ECO:0000256" key="2">
    <source>
        <dbReference type="ARBA" id="ARBA00022553"/>
    </source>
</evidence>
<keyword evidence="6 7" id="KW-0067">ATP-binding</keyword>
<protein>
    <submittedName>
        <fullName evidence="11">Serine/threonine-protein kinase</fullName>
        <ecNumber evidence="11">2.7.11.1</ecNumber>
    </submittedName>
</protein>
<evidence type="ECO:0000256" key="1">
    <source>
        <dbReference type="ARBA" id="ARBA00022527"/>
    </source>
</evidence>
<dbReference type="InterPro" id="IPR000719">
    <property type="entry name" value="Prot_kinase_dom"/>
</dbReference>
<dbReference type="SUPFAM" id="SSF56112">
    <property type="entry name" value="Protein kinase-like (PK-like)"/>
    <property type="match status" value="1"/>
</dbReference>
<gene>
    <name evidence="11" type="primary">YPK2</name>
    <name evidence="11" type="ORF">Q9L58_002547</name>
</gene>
<dbReference type="Gene3D" id="3.30.200.20">
    <property type="entry name" value="Phosphorylase Kinase, domain 1"/>
    <property type="match status" value="1"/>
</dbReference>
<dbReference type="InterPro" id="IPR017892">
    <property type="entry name" value="Pkinase_C"/>
</dbReference>
<feature type="region of interest" description="Disordered" evidence="8">
    <location>
        <begin position="206"/>
        <end position="225"/>
    </location>
</feature>
<name>A0ABR3GR49_9PEZI</name>
<dbReference type="Pfam" id="PF00433">
    <property type="entry name" value="Pkinase_C"/>
    <property type="match status" value="1"/>
</dbReference>
<dbReference type="PROSITE" id="PS50011">
    <property type="entry name" value="PROTEIN_KINASE_DOM"/>
    <property type="match status" value="1"/>
</dbReference>
<keyword evidence="3 11" id="KW-0808">Transferase</keyword>
<dbReference type="CDD" id="cd11651">
    <property type="entry name" value="YPK1_N_like"/>
    <property type="match status" value="1"/>
</dbReference>
<dbReference type="Pfam" id="PF00069">
    <property type="entry name" value="Pkinase"/>
    <property type="match status" value="1"/>
</dbReference>
<evidence type="ECO:0000256" key="7">
    <source>
        <dbReference type="PROSITE-ProRule" id="PRU10141"/>
    </source>
</evidence>
<feature type="domain" description="Protein kinase" evidence="9">
    <location>
        <begin position="262"/>
        <end position="527"/>
    </location>
</feature>
<proteinExistence type="predicted"/>
<evidence type="ECO:0000256" key="6">
    <source>
        <dbReference type="ARBA" id="ARBA00022840"/>
    </source>
</evidence>
<feature type="region of interest" description="Disordered" evidence="8">
    <location>
        <begin position="1"/>
        <end position="68"/>
    </location>
</feature>